<evidence type="ECO:0000313" key="1">
    <source>
        <dbReference type="EMBL" id="GAI38013.1"/>
    </source>
</evidence>
<gene>
    <name evidence="1" type="ORF">S06H3_51648</name>
</gene>
<dbReference type="SUPFAM" id="SSF53706">
    <property type="entry name" value="Formate dehydrogenase/DMSO reductase, domains 1-3"/>
    <property type="match status" value="1"/>
</dbReference>
<dbReference type="Gene3D" id="3.40.228.10">
    <property type="entry name" value="Dimethylsulfoxide Reductase, domain 2"/>
    <property type="match status" value="1"/>
</dbReference>
<feature type="non-terminal residue" evidence="1">
    <location>
        <position position="249"/>
    </location>
</feature>
<evidence type="ECO:0008006" key="2">
    <source>
        <dbReference type="Google" id="ProtNLM"/>
    </source>
</evidence>
<dbReference type="AlphaFoldDB" id="X1N373"/>
<comment type="caution">
    <text evidence="1">The sequence shown here is derived from an EMBL/GenBank/DDBJ whole genome shotgun (WGS) entry which is preliminary data.</text>
</comment>
<protein>
    <recommendedName>
        <fullName evidence="2">Molybdopterin oxidoreductase domain-containing protein</fullName>
    </recommendedName>
</protein>
<name>X1N373_9ZZZZ</name>
<accession>X1N373</accession>
<proteinExistence type="predicted"/>
<sequence>LDAARRCDGGNPRSVTLTEVVAAVAQAAKSVPTTLLIDGNLPCEDITAALALAAASRGKINAGVYLPAEDEATLDGLAASRTRLFTPEELTECDAILVVGDAFATHPVISRAVHALRRRNGRTPLVVVDSLAGRTAIFATHPLVVRAGAESRILAVIAEKLGVGKLKPLQVKLEEAASEAGVGADELAAAADAIAGAKRLGVILRAEIGKAPNWRQIALLSGLIASAREGGVTACLTYGNALGGYRLAR</sequence>
<reference evidence="1" key="1">
    <citation type="journal article" date="2014" name="Front. Microbiol.">
        <title>High frequency of phylogenetically diverse reductive dehalogenase-homologous genes in deep subseafloor sedimentary metagenomes.</title>
        <authorList>
            <person name="Kawai M."/>
            <person name="Futagami T."/>
            <person name="Toyoda A."/>
            <person name="Takaki Y."/>
            <person name="Nishi S."/>
            <person name="Hori S."/>
            <person name="Arai W."/>
            <person name="Tsubouchi T."/>
            <person name="Morono Y."/>
            <person name="Uchiyama I."/>
            <person name="Ito T."/>
            <person name="Fujiyama A."/>
            <person name="Inagaki F."/>
            <person name="Takami H."/>
        </authorList>
    </citation>
    <scope>NUCLEOTIDE SEQUENCE</scope>
    <source>
        <strain evidence="1">Expedition CK06-06</strain>
    </source>
</reference>
<dbReference type="EMBL" id="BARV01032790">
    <property type="protein sequence ID" value="GAI38013.1"/>
    <property type="molecule type" value="Genomic_DNA"/>
</dbReference>
<organism evidence="1">
    <name type="scientific">marine sediment metagenome</name>
    <dbReference type="NCBI Taxonomy" id="412755"/>
    <lineage>
        <taxon>unclassified sequences</taxon>
        <taxon>metagenomes</taxon>
        <taxon>ecological metagenomes</taxon>
    </lineage>
</organism>
<feature type="non-terminal residue" evidence="1">
    <location>
        <position position="1"/>
    </location>
</feature>